<dbReference type="PROSITE" id="PS50837">
    <property type="entry name" value="NACHT"/>
    <property type="match status" value="1"/>
</dbReference>
<evidence type="ECO:0000256" key="3">
    <source>
        <dbReference type="PROSITE-ProRule" id="PRU00221"/>
    </source>
</evidence>
<dbReference type="EMBL" id="KN832977">
    <property type="protein sequence ID" value="KIM88434.1"/>
    <property type="molecule type" value="Genomic_DNA"/>
</dbReference>
<dbReference type="PROSITE" id="PS50082">
    <property type="entry name" value="WD_REPEATS_2"/>
    <property type="match status" value="6"/>
</dbReference>
<dbReference type="InterPro" id="IPR027417">
    <property type="entry name" value="P-loop_NTPase"/>
</dbReference>
<feature type="domain" description="NACHT" evidence="4">
    <location>
        <begin position="331"/>
        <end position="488"/>
    </location>
</feature>
<dbReference type="SMART" id="SM00320">
    <property type="entry name" value="WD40"/>
    <property type="match status" value="7"/>
</dbReference>
<organism evidence="5 6">
    <name type="scientific">Piloderma croceum (strain F 1598)</name>
    <dbReference type="NCBI Taxonomy" id="765440"/>
    <lineage>
        <taxon>Eukaryota</taxon>
        <taxon>Fungi</taxon>
        <taxon>Dikarya</taxon>
        <taxon>Basidiomycota</taxon>
        <taxon>Agaricomycotina</taxon>
        <taxon>Agaricomycetes</taxon>
        <taxon>Agaricomycetidae</taxon>
        <taxon>Atheliales</taxon>
        <taxon>Atheliaceae</taxon>
        <taxon>Piloderma</taxon>
    </lineage>
</organism>
<keyword evidence="2" id="KW-0677">Repeat</keyword>
<reference evidence="6" key="2">
    <citation type="submission" date="2015-01" db="EMBL/GenBank/DDBJ databases">
        <title>Evolutionary Origins and Diversification of the Mycorrhizal Mutualists.</title>
        <authorList>
            <consortium name="DOE Joint Genome Institute"/>
            <consortium name="Mycorrhizal Genomics Consortium"/>
            <person name="Kohler A."/>
            <person name="Kuo A."/>
            <person name="Nagy L.G."/>
            <person name="Floudas D."/>
            <person name="Copeland A."/>
            <person name="Barry K.W."/>
            <person name="Cichocki N."/>
            <person name="Veneault-Fourrey C."/>
            <person name="LaButti K."/>
            <person name="Lindquist E.A."/>
            <person name="Lipzen A."/>
            <person name="Lundell T."/>
            <person name="Morin E."/>
            <person name="Murat C."/>
            <person name="Riley R."/>
            <person name="Ohm R."/>
            <person name="Sun H."/>
            <person name="Tunlid A."/>
            <person name="Henrissat B."/>
            <person name="Grigoriev I.V."/>
            <person name="Hibbett D.S."/>
            <person name="Martin F."/>
        </authorList>
    </citation>
    <scope>NUCLEOTIDE SEQUENCE [LARGE SCALE GENOMIC DNA]</scope>
    <source>
        <strain evidence="6">F 1598</strain>
    </source>
</reference>
<gene>
    <name evidence="5" type="ORF">PILCRDRAFT_3429</name>
</gene>
<evidence type="ECO:0000256" key="2">
    <source>
        <dbReference type="ARBA" id="ARBA00022737"/>
    </source>
</evidence>
<feature type="repeat" description="WD" evidence="3">
    <location>
        <begin position="1060"/>
        <end position="1101"/>
    </location>
</feature>
<dbReference type="PANTHER" id="PTHR44129">
    <property type="entry name" value="WD REPEAT-CONTAINING PROTEIN POP1"/>
    <property type="match status" value="1"/>
</dbReference>
<feature type="repeat" description="WD" evidence="3">
    <location>
        <begin position="870"/>
        <end position="911"/>
    </location>
</feature>
<dbReference type="InterPro" id="IPR001680">
    <property type="entry name" value="WD40_rpt"/>
</dbReference>
<dbReference type="PRINTS" id="PR00320">
    <property type="entry name" value="GPROTEINBRPT"/>
</dbReference>
<reference evidence="5 6" key="1">
    <citation type="submission" date="2014-04" db="EMBL/GenBank/DDBJ databases">
        <authorList>
            <consortium name="DOE Joint Genome Institute"/>
            <person name="Kuo A."/>
            <person name="Tarkka M."/>
            <person name="Buscot F."/>
            <person name="Kohler A."/>
            <person name="Nagy L.G."/>
            <person name="Floudas D."/>
            <person name="Copeland A."/>
            <person name="Barry K.W."/>
            <person name="Cichocki N."/>
            <person name="Veneault-Fourrey C."/>
            <person name="LaButti K."/>
            <person name="Lindquist E.A."/>
            <person name="Lipzen A."/>
            <person name="Lundell T."/>
            <person name="Morin E."/>
            <person name="Murat C."/>
            <person name="Sun H."/>
            <person name="Tunlid A."/>
            <person name="Henrissat B."/>
            <person name="Grigoriev I.V."/>
            <person name="Hibbett D.S."/>
            <person name="Martin F."/>
            <person name="Nordberg H.P."/>
            <person name="Cantor M.N."/>
            <person name="Hua S.X."/>
        </authorList>
    </citation>
    <scope>NUCLEOTIDE SEQUENCE [LARGE SCALE GENOMIC DNA]</scope>
    <source>
        <strain evidence="5 6">F 1598</strain>
    </source>
</reference>
<evidence type="ECO:0000313" key="5">
    <source>
        <dbReference type="EMBL" id="KIM88434.1"/>
    </source>
</evidence>
<feature type="repeat" description="WD" evidence="3">
    <location>
        <begin position="1017"/>
        <end position="1058"/>
    </location>
</feature>
<dbReference type="HOGENOM" id="CLU_000288_6_0_1"/>
<evidence type="ECO:0000259" key="4">
    <source>
        <dbReference type="PROSITE" id="PS50837"/>
    </source>
</evidence>
<dbReference type="OrthoDB" id="163438at2759"/>
<dbReference type="InterPro" id="IPR050349">
    <property type="entry name" value="WD_LIS1/nudF_dynein_reg"/>
</dbReference>
<dbReference type="PROSITE" id="PS50294">
    <property type="entry name" value="WD_REPEATS_REGION"/>
    <property type="match status" value="6"/>
</dbReference>
<dbReference type="STRING" id="765440.A0A0C3G9L4"/>
<dbReference type="Pfam" id="PF24883">
    <property type="entry name" value="NPHP3_N"/>
    <property type="match status" value="1"/>
</dbReference>
<dbReference type="SUPFAM" id="SSF52540">
    <property type="entry name" value="P-loop containing nucleoside triphosphate hydrolases"/>
    <property type="match status" value="1"/>
</dbReference>
<dbReference type="Gene3D" id="2.130.10.10">
    <property type="entry name" value="YVTN repeat-like/Quinoprotein amine dehydrogenase"/>
    <property type="match status" value="4"/>
</dbReference>
<dbReference type="Pfam" id="PF00400">
    <property type="entry name" value="WD40"/>
    <property type="match status" value="7"/>
</dbReference>
<dbReference type="InterPro" id="IPR056884">
    <property type="entry name" value="NPHP3-like_N"/>
</dbReference>
<dbReference type="InParanoid" id="A0A0C3G9L4"/>
<keyword evidence="1 3" id="KW-0853">WD repeat</keyword>
<evidence type="ECO:0000256" key="1">
    <source>
        <dbReference type="ARBA" id="ARBA00022574"/>
    </source>
</evidence>
<evidence type="ECO:0000313" key="6">
    <source>
        <dbReference type="Proteomes" id="UP000054166"/>
    </source>
</evidence>
<dbReference type="SUPFAM" id="SSF50978">
    <property type="entry name" value="WD40 repeat-like"/>
    <property type="match status" value="1"/>
</dbReference>
<dbReference type="Gene3D" id="3.40.50.300">
    <property type="entry name" value="P-loop containing nucleotide triphosphate hydrolases"/>
    <property type="match status" value="1"/>
</dbReference>
<dbReference type="Proteomes" id="UP000054166">
    <property type="component" value="Unassembled WGS sequence"/>
</dbReference>
<name>A0A0C3G9L4_PILCF</name>
<dbReference type="AlphaFoldDB" id="A0A0C3G9L4"/>
<keyword evidence="6" id="KW-1185">Reference proteome</keyword>
<dbReference type="InterPro" id="IPR015943">
    <property type="entry name" value="WD40/YVTN_repeat-like_dom_sf"/>
</dbReference>
<accession>A0A0C3G9L4</accession>
<protein>
    <recommendedName>
        <fullName evidence="4">NACHT domain-containing protein</fullName>
    </recommendedName>
</protein>
<feature type="repeat" description="WD" evidence="3">
    <location>
        <begin position="974"/>
        <end position="1015"/>
    </location>
</feature>
<dbReference type="InterPro" id="IPR019775">
    <property type="entry name" value="WD40_repeat_CS"/>
</dbReference>
<dbReference type="InterPro" id="IPR007111">
    <property type="entry name" value="NACHT_NTPase"/>
</dbReference>
<proteinExistence type="predicted"/>
<dbReference type="InterPro" id="IPR020472">
    <property type="entry name" value="WD40_PAC1"/>
</dbReference>
<feature type="repeat" description="WD" evidence="3">
    <location>
        <begin position="809"/>
        <end position="850"/>
    </location>
</feature>
<dbReference type="InterPro" id="IPR036322">
    <property type="entry name" value="WD40_repeat_dom_sf"/>
</dbReference>
<dbReference type="CDD" id="cd00200">
    <property type="entry name" value="WD40"/>
    <property type="match status" value="1"/>
</dbReference>
<sequence length="1180" mass="131491">MPRRRGKYYIKLAIDGDVKQITVAQKGEPVGLRMFTLCRVYAQLKIGGEHFIGSTKGTFESLLAESASGGQTTSLFVKYSNYAHELQIVLHFTIAAIEGPAIATQQQMDEAQARGTVDGPIAIYNDYRPIAMVWGPFLDRVEQLTRIVDQISEIHPYAKITWSIISATHQIVLVQKERDKAIDHLVAVMNDVYSFVQEAEPLKNITSHRQIVADISQQTIECAYFIHDYSIKKRTARNFMSDTDSKVQQYEAKFSELKLAFQGRAILQTEITVIRIMDTVENNTEEIDLKDIVHAGGARFDPENVCLPHTRDEVIDEIHRWINNSGGNNARIFYLSGIAGSGKSAIAHTIVHLYEQLGRLGSSFCFDRADQANRRPDNIFSTIARDLADLEPQRKHALWLAVKDKLSLRTTWAPREQFEQFILIPAKDVKSTGLIVIVIDALDECGDEDSRKIILSILGNAVKYLPSNFRILITSRPESDIENALALKNHVFCKRMDTIDIKSTEHDISLYFQAQLSDVRGLDRQWPNKSWCPPLIEKSEGLLQWAFTECHFIKGNGKSGIAQLNIFFVISITNEQAEQHAAVRPPHTSFRDFLTDAYRNKSFYVELTPHHGKFFLASMRAMKITLKFNICELNTSHIRNIDVPDLTARVEKAIAPSLSHAGRFWADHLLETPCDHVVLEALWYFMDNQFLYWLEVLRFVKHVNHASRMLTSMSKWMKTHDQDVLMATDMGRFLSALTSIIPQSAPRIYLLALSFTPTVNATGQSFKLFWPGTPTVVNSVAFSPDNSRIISGSDDCMIRIWDAQTGGIVLKDTHWVTSVKFAPNGTSIASASDDTTIRVWDAQTGDIISGPFEGHTDGVNCVAFSADGPFEGYTSRVNSVVFTSDGTRIISGSDDQTIRVWDTQTGDTVLAPWQAYANWVNSVAISSYDCRIASGSEDHTIRTRIVSGSHDHTIRVTRYRVWDVQTGILVSGPLQGHTDSINCISVSPGGARIVSGSHDATLRVWDTQTGNILLGPIQGHTNRVTSAAFSPDGTSIVSGSHDCSILVWDSQTGDIKSGPFEGHTDRVRSVSFSPNGTRIISASSDLTIRIWDLQMSTIASDSQRHIHDKSRSSSDAVTGRRAVLVHPVLRMTTGPEFRAALLGPAIDPCWPGNTTVIARVSTKLDLTSFVHGDSWHLCKG</sequence>
<dbReference type="PROSITE" id="PS00678">
    <property type="entry name" value="WD_REPEATS_1"/>
    <property type="match status" value="6"/>
</dbReference>
<feature type="repeat" description="WD" evidence="3">
    <location>
        <begin position="770"/>
        <end position="811"/>
    </location>
</feature>